<accession>A0ABV9DTD5</accession>
<keyword evidence="3" id="KW-1185">Reference proteome</keyword>
<dbReference type="Pfam" id="PF13671">
    <property type="entry name" value="AAA_33"/>
    <property type="match status" value="1"/>
</dbReference>
<dbReference type="Proteomes" id="UP001595923">
    <property type="component" value="Unassembled WGS sequence"/>
</dbReference>
<evidence type="ECO:0000313" key="2">
    <source>
        <dbReference type="EMBL" id="MFC4561624.1"/>
    </source>
</evidence>
<organism evidence="2 3">
    <name type="scientific">Nocardiopsis mangrovi</name>
    <dbReference type="NCBI Taxonomy" id="1179818"/>
    <lineage>
        <taxon>Bacteria</taxon>
        <taxon>Bacillati</taxon>
        <taxon>Actinomycetota</taxon>
        <taxon>Actinomycetes</taxon>
        <taxon>Streptosporangiales</taxon>
        <taxon>Nocardiopsidaceae</taxon>
        <taxon>Nocardiopsis</taxon>
    </lineage>
</organism>
<dbReference type="Gene3D" id="3.40.50.300">
    <property type="entry name" value="P-loop containing nucleotide triphosphate hydrolases"/>
    <property type="match status" value="1"/>
</dbReference>
<sequence>MADTGVRPPSGPDAPSAAFDRHGHHPRSRPSSTGPPPPAGPRTAPAREAAAPPRPAAVPPPVLHYPARSLVLLGGVPGAGKSTLLNRLYGLDGTETGTVRTREGVRVVDSQQSRNRLTPALRLVPYPWWRWVVHVLHYARVVAALRTGDPVIVHETGTRRAVRRLLGWHCRRASVEVHLVLIDVAPDEALRSQIERGRRVTAYSHRTHSRRWTRLLSACGSGPGAVLRGARSLELLDRAKARALGAIRFTSTPRRVALVR</sequence>
<comment type="caution">
    <text evidence="2">The sequence shown here is derived from an EMBL/GenBank/DDBJ whole genome shotgun (WGS) entry which is preliminary data.</text>
</comment>
<proteinExistence type="predicted"/>
<name>A0ABV9DTD5_9ACTN</name>
<dbReference type="InterPro" id="IPR027417">
    <property type="entry name" value="P-loop_NTPase"/>
</dbReference>
<feature type="region of interest" description="Disordered" evidence="1">
    <location>
        <begin position="1"/>
        <end position="60"/>
    </location>
</feature>
<feature type="compositionally biased region" description="Low complexity" evidence="1">
    <location>
        <begin position="41"/>
        <end position="51"/>
    </location>
</feature>
<protein>
    <submittedName>
        <fullName evidence="2">AAA family ATPase</fullName>
    </submittedName>
</protein>
<dbReference type="EMBL" id="JBHSFQ010000004">
    <property type="protein sequence ID" value="MFC4561624.1"/>
    <property type="molecule type" value="Genomic_DNA"/>
</dbReference>
<reference evidence="3" key="1">
    <citation type="journal article" date="2019" name="Int. J. Syst. Evol. Microbiol.">
        <title>The Global Catalogue of Microorganisms (GCM) 10K type strain sequencing project: providing services to taxonomists for standard genome sequencing and annotation.</title>
        <authorList>
            <consortium name="The Broad Institute Genomics Platform"/>
            <consortium name="The Broad Institute Genome Sequencing Center for Infectious Disease"/>
            <person name="Wu L."/>
            <person name="Ma J."/>
        </authorList>
    </citation>
    <scope>NUCLEOTIDE SEQUENCE [LARGE SCALE GENOMIC DNA]</scope>
    <source>
        <strain evidence="3">XZYJ18</strain>
    </source>
</reference>
<dbReference type="SUPFAM" id="SSF52540">
    <property type="entry name" value="P-loop containing nucleoside triphosphate hydrolases"/>
    <property type="match status" value="1"/>
</dbReference>
<gene>
    <name evidence="2" type="ORF">ACFO4E_07130</name>
</gene>
<evidence type="ECO:0000256" key="1">
    <source>
        <dbReference type="SAM" id="MobiDB-lite"/>
    </source>
</evidence>
<dbReference type="RefSeq" id="WP_378572231.1">
    <property type="nucleotide sequence ID" value="NZ_JBHSFQ010000004.1"/>
</dbReference>
<evidence type="ECO:0000313" key="3">
    <source>
        <dbReference type="Proteomes" id="UP001595923"/>
    </source>
</evidence>